<name>A0A9P4K476_9PLEO</name>
<reference evidence="3" key="1">
    <citation type="journal article" date="2020" name="Stud. Mycol.">
        <title>101 Dothideomycetes genomes: A test case for predicting lifestyles and emergence of pathogens.</title>
        <authorList>
            <person name="Haridas S."/>
            <person name="Albert R."/>
            <person name="Binder M."/>
            <person name="Bloem J."/>
            <person name="LaButti K."/>
            <person name="Salamov A."/>
            <person name="Andreopoulos B."/>
            <person name="Baker S."/>
            <person name="Barry K."/>
            <person name="Bills G."/>
            <person name="Bluhm B."/>
            <person name="Cannon C."/>
            <person name="Castanera R."/>
            <person name="Culley D."/>
            <person name="Daum C."/>
            <person name="Ezra D."/>
            <person name="Gonzalez J."/>
            <person name="Henrissat B."/>
            <person name="Kuo A."/>
            <person name="Liang C."/>
            <person name="Lipzen A."/>
            <person name="Lutzoni F."/>
            <person name="Magnuson J."/>
            <person name="Mondo S."/>
            <person name="Nolan M."/>
            <person name="Ohm R."/>
            <person name="Pangilinan J."/>
            <person name="Park H.-J."/>
            <person name="Ramirez L."/>
            <person name="Alfaro M."/>
            <person name="Sun H."/>
            <person name="Tritt A."/>
            <person name="Yoshinaga Y."/>
            <person name="Zwiers L.-H."/>
            <person name="Turgeon B."/>
            <person name="Goodwin S."/>
            <person name="Spatafora J."/>
            <person name="Crous P."/>
            <person name="Grigoriev I."/>
        </authorList>
    </citation>
    <scope>NUCLEOTIDE SEQUENCE [LARGE SCALE GENOMIC DNA]</scope>
    <source>
        <strain evidence="3">CBS 304.66</strain>
    </source>
</reference>
<comment type="caution">
    <text evidence="2">The sequence shown here is derived from an EMBL/GenBank/DDBJ whole genome shotgun (WGS) entry which is preliminary data.</text>
</comment>
<evidence type="ECO:0000313" key="3">
    <source>
        <dbReference type="Proteomes" id="UP000800093"/>
    </source>
</evidence>
<dbReference type="AlphaFoldDB" id="A0A9P4K476"/>
<sequence>MCSLVVLPHLLRWALSTSAPPQITSHSAYTTASGQTGRQDSIAMRADRQTRMEFLSFVCLLRLEAKIGVLFLQYFSSRVSLIQLTRYCFIRSLATNRR</sequence>
<proteinExistence type="predicted"/>
<dbReference type="EMBL" id="ML986678">
    <property type="protein sequence ID" value="KAF2260538.1"/>
    <property type="molecule type" value="Genomic_DNA"/>
</dbReference>
<protein>
    <recommendedName>
        <fullName evidence="4">Secreted protein</fullName>
    </recommendedName>
</protein>
<keyword evidence="3" id="KW-1185">Reference proteome</keyword>
<evidence type="ECO:0000256" key="1">
    <source>
        <dbReference type="SAM" id="SignalP"/>
    </source>
</evidence>
<accession>A0A9P4K476</accession>
<keyword evidence="1" id="KW-0732">Signal</keyword>
<evidence type="ECO:0008006" key="4">
    <source>
        <dbReference type="Google" id="ProtNLM"/>
    </source>
</evidence>
<feature type="chain" id="PRO_5040401671" description="Secreted protein" evidence="1">
    <location>
        <begin position="17"/>
        <end position="98"/>
    </location>
</feature>
<evidence type="ECO:0000313" key="2">
    <source>
        <dbReference type="EMBL" id="KAF2260538.1"/>
    </source>
</evidence>
<organism evidence="2 3">
    <name type="scientific">Lojkania enalia</name>
    <dbReference type="NCBI Taxonomy" id="147567"/>
    <lineage>
        <taxon>Eukaryota</taxon>
        <taxon>Fungi</taxon>
        <taxon>Dikarya</taxon>
        <taxon>Ascomycota</taxon>
        <taxon>Pezizomycotina</taxon>
        <taxon>Dothideomycetes</taxon>
        <taxon>Pleosporomycetidae</taxon>
        <taxon>Pleosporales</taxon>
        <taxon>Pleosporales incertae sedis</taxon>
        <taxon>Lojkania</taxon>
    </lineage>
</organism>
<dbReference type="Proteomes" id="UP000800093">
    <property type="component" value="Unassembled WGS sequence"/>
</dbReference>
<feature type="signal peptide" evidence="1">
    <location>
        <begin position="1"/>
        <end position="16"/>
    </location>
</feature>
<gene>
    <name evidence="2" type="ORF">CC78DRAFT_23717</name>
</gene>